<dbReference type="Gene3D" id="2.60.120.10">
    <property type="entry name" value="Jelly Rolls"/>
    <property type="match status" value="1"/>
</dbReference>
<dbReference type="eggNOG" id="ENOG502SKGF">
    <property type="taxonomic scope" value="Eukaryota"/>
</dbReference>
<gene>
    <name evidence="1" type="ORF">PFICI_04041</name>
</gene>
<dbReference type="EMBL" id="KI912110">
    <property type="protein sequence ID" value="ETS86016.1"/>
    <property type="molecule type" value="Genomic_DNA"/>
</dbReference>
<dbReference type="InterPro" id="IPR014710">
    <property type="entry name" value="RmlC-like_jellyroll"/>
</dbReference>
<dbReference type="SUPFAM" id="SSF51182">
    <property type="entry name" value="RmlC-like cupins"/>
    <property type="match status" value="1"/>
</dbReference>
<dbReference type="Proteomes" id="UP000030651">
    <property type="component" value="Unassembled WGS sequence"/>
</dbReference>
<keyword evidence="2" id="KW-1185">Reference proteome</keyword>
<evidence type="ECO:0000313" key="1">
    <source>
        <dbReference type="EMBL" id="ETS86016.1"/>
    </source>
</evidence>
<protein>
    <submittedName>
        <fullName evidence="1">Uncharacterized protein</fullName>
    </submittedName>
</protein>
<dbReference type="PANTHER" id="PTHR36156:SF2">
    <property type="entry name" value="CUPIN TYPE-2 DOMAIN-CONTAINING PROTEIN"/>
    <property type="match status" value="1"/>
</dbReference>
<dbReference type="OMA" id="RSTSHEW"/>
<evidence type="ECO:0000313" key="2">
    <source>
        <dbReference type="Proteomes" id="UP000030651"/>
    </source>
</evidence>
<dbReference type="InterPro" id="IPR011051">
    <property type="entry name" value="RmlC_Cupin_sf"/>
</dbReference>
<dbReference type="AlphaFoldDB" id="W3XL69"/>
<dbReference type="GeneID" id="19269054"/>
<dbReference type="InterPro" id="IPR047142">
    <property type="entry name" value="OryJ/VirC-like"/>
</dbReference>
<sequence length="215" mass="24036">MTAHDIHSPAEGGLPPVVRHILGHDAEGKSVFLPTDCDGHHRKIVNNPVIDNNLNSTDQQIIDFDGEVNIKYACENKLNVSEESRSVCRMIDFTPGSVLPIDRVNHLDSAVVIEGVFKLILDSGEERIMQRGDVAAQLSTTHKWVNATGNGLLPARILFILLRANNLHTISRKVQIKPDVPRRNTISLVSLEVTDRPHRSKGPDFYENDFFESEF</sequence>
<dbReference type="RefSeq" id="XP_007830813.1">
    <property type="nucleotide sequence ID" value="XM_007832622.1"/>
</dbReference>
<proteinExistence type="predicted"/>
<accession>W3XL69</accession>
<dbReference type="InParanoid" id="W3XL69"/>
<name>W3XL69_PESFW</name>
<dbReference type="OrthoDB" id="5840532at2759"/>
<dbReference type="HOGENOM" id="CLU_096188_0_1_1"/>
<dbReference type="PANTHER" id="PTHR36156">
    <property type="entry name" value="SLR2101 PROTEIN"/>
    <property type="match status" value="1"/>
</dbReference>
<dbReference type="KEGG" id="pfy:PFICI_04041"/>
<reference evidence="2" key="1">
    <citation type="journal article" date="2015" name="BMC Genomics">
        <title>Genomic and transcriptomic analysis of the endophytic fungus Pestalotiopsis fici reveals its lifestyle and high potential for synthesis of natural products.</title>
        <authorList>
            <person name="Wang X."/>
            <person name="Zhang X."/>
            <person name="Liu L."/>
            <person name="Xiang M."/>
            <person name="Wang W."/>
            <person name="Sun X."/>
            <person name="Che Y."/>
            <person name="Guo L."/>
            <person name="Liu G."/>
            <person name="Guo L."/>
            <person name="Wang C."/>
            <person name="Yin W.B."/>
            <person name="Stadler M."/>
            <person name="Zhang X."/>
            <person name="Liu X."/>
        </authorList>
    </citation>
    <scope>NUCLEOTIDE SEQUENCE [LARGE SCALE GENOMIC DNA]</scope>
    <source>
        <strain evidence="2">W106-1 / CGMCC3.15140</strain>
    </source>
</reference>
<organism evidence="1 2">
    <name type="scientific">Pestalotiopsis fici (strain W106-1 / CGMCC3.15140)</name>
    <dbReference type="NCBI Taxonomy" id="1229662"/>
    <lineage>
        <taxon>Eukaryota</taxon>
        <taxon>Fungi</taxon>
        <taxon>Dikarya</taxon>
        <taxon>Ascomycota</taxon>
        <taxon>Pezizomycotina</taxon>
        <taxon>Sordariomycetes</taxon>
        <taxon>Xylariomycetidae</taxon>
        <taxon>Amphisphaeriales</taxon>
        <taxon>Sporocadaceae</taxon>
        <taxon>Pestalotiopsis</taxon>
    </lineage>
</organism>